<dbReference type="PANTHER" id="PTHR43098:SF3">
    <property type="entry name" value="L-ORNITHINE N(5)-MONOOXYGENASE-RELATED"/>
    <property type="match status" value="1"/>
</dbReference>
<comment type="caution">
    <text evidence="8">The sequence shown here is derived from an EMBL/GenBank/DDBJ whole genome shotgun (WGS) entry which is preliminary data.</text>
</comment>
<evidence type="ECO:0000256" key="2">
    <source>
        <dbReference type="ARBA" id="ARBA00010139"/>
    </source>
</evidence>
<dbReference type="OrthoDB" id="312624at2"/>
<keyword evidence="9" id="KW-1185">Reference proteome</keyword>
<gene>
    <name evidence="8" type="ORF">FBZ96_104579</name>
</gene>
<comment type="cofactor">
    <cofactor evidence="1">
        <name>FAD</name>
        <dbReference type="ChEBI" id="CHEBI:57692"/>
    </cofactor>
</comment>
<evidence type="ECO:0000256" key="4">
    <source>
        <dbReference type="ARBA" id="ARBA00022827"/>
    </source>
</evidence>
<evidence type="ECO:0000313" key="9">
    <source>
        <dbReference type="Proteomes" id="UP000319949"/>
    </source>
</evidence>
<dbReference type="PRINTS" id="PR00411">
    <property type="entry name" value="PNDRDTASEI"/>
</dbReference>
<dbReference type="GO" id="GO:0004497">
    <property type="term" value="F:monooxygenase activity"/>
    <property type="evidence" value="ECO:0007669"/>
    <property type="project" value="UniProtKB-KW"/>
</dbReference>
<dbReference type="AlphaFoldDB" id="A0A560DR55"/>
<organism evidence="8 9">
    <name type="scientific">Bradyrhizobium stylosanthis</name>
    <dbReference type="NCBI Taxonomy" id="1803665"/>
    <lineage>
        <taxon>Bacteria</taxon>
        <taxon>Pseudomonadati</taxon>
        <taxon>Pseudomonadota</taxon>
        <taxon>Alphaproteobacteria</taxon>
        <taxon>Hyphomicrobiales</taxon>
        <taxon>Nitrobacteraceae</taxon>
        <taxon>Bradyrhizobium</taxon>
    </lineage>
</organism>
<evidence type="ECO:0000256" key="7">
    <source>
        <dbReference type="ARBA" id="ARBA00023033"/>
    </source>
</evidence>
<keyword evidence="7 8" id="KW-0503">Monooxygenase</keyword>
<dbReference type="InterPro" id="IPR036188">
    <property type="entry name" value="FAD/NAD-bd_sf"/>
</dbReference>
<protein>
    <submittedName>
        <fullName evidence="8">Cyclohexanone monooxygenase</fullName>
    </submittedName>
</protein>
<name>A0A560DR55_9BRAD</name>
<comment type="similarity">
    <text evidence="2">Belongs to the FAD-binding monooxygenase family.</text>
</comment>
<dbReference type="PANTHER" id="PTHR43098">
    <property type="entry name" value="L-ORNITHINE N(5)-MONOOXYGENASE-RELATED"/>
    <property type="match status" value="1"/>
</dbReference>
<dbReference type="Proteomes" id="UP000319949">
    <property type="component" value="Unassembled WGS sequence"/>
</dbReference>
<dbReference type="Gene3D" id="3.50.50.60">
    <property type="entry name" value="FAD/NAD(P)-binding domain"/>
    <property type="match status" value="3"/>
</dbReference>
<sequence>MSPAQSSPAEAAETYDVVVVGAGFAGLYMLHRLRGLGFSARVYEQGGGVGGTWYWNRYPGARCDVESMQYSYSFSEELQQEWDWSERYAPQVEILKYANHVADRFDLRRDIQFNTRVERAVFDAREKGWSVTTSGGKTVLAQFVVLATGCLSNARKPDIKGLESFKGPVYHTGNWPHEDVDFTDLRVGLIGTGSSGIQSAPIIAEQAKHLTVFQRTANFSIPARNAALTAEERDTFRQNYPEIRRFAREIARNGIYAEQPDRGALDDAEDIRRSKFKARWDRGGLTFMYVYNNLGLDRAANDTAADYVRGKIAEIVKDPATAKLLQPNSHPIGTKRICIDTDYFKTFNRPNVSLVDIKANPIEEITPNAVRVAGHDHEVDALVMATGFDAMTGSVAKIDIHGPGGQTLNQKWAEGPKTYLGLMSAGFPNLFIITGPGSPSVLSNMIVSIEQHVDWIADCLTHMRERGLATMEAGGDAEEKWVAHVNEVAHGTLYPQANSWYMGANVPGKPRIFMPYIGGVGVYRRICDEVAAKGYEGFVMEAEMQPRKAVRG</sequence>
<dbReference type="Pfam" id="PF13738">
    <property type="entry name" value="Pyr_redox_3"/>
    <property type="match status" value="1"/>
</dbReference>
<evidence type="ECO:0000256" key="6">
    <source>
        <dbReference type="ARBA" id="ARBA00023002"/>
    </source>
</evidence>
<dbReference type="RefSeq" id="WP_145663645.1">
    <property type="nucleotide sequence ID" value="NZ_VITK01000004.1"/>
</dbReference>
<evidence type="ECO:0000313" key="8">
    <source>
        <dbReference type="EMBL" id="TWA99603.1"/>
    </source>
</evidence>
<dbReference type="SUPFAM" id="SSF51905">
    <property type="entry name" value="FAD/NAD(P)-binding domain"/>
    <property type="match status" value="2"/>
</dbReference>
<keyword evidence="6" id="KW-0560">Oxidoreductase</keyword>
<keyword evidence="3" id="KW-0285">Flavoprotein</keyword>
<dbReference type="InterPro" id="IPR050775">
    <property type="entry name" value="FAD-binding_Monooxygenases"/>
</dbReference>
<evidence type="ECO:0000256" key="3">
    <source>
        <dbReference type="ARBA" id="ARBA00022630"/>
    </source>
</evidence>
<keyword evidence="4" id="KW-0274">FAD</keyword>
<accession>A0A560DR55</accession>
<evidence type="ECO:0000256" key="5">
    <source>
        <dbReference type="ARBA" id="ARBA00022857"/>
    </source>
</evidence>
<reference evidence="8 9" key="1">
    <citation type="submission" date="2019-06" db="EMBL/GenBank/DDBJ databases">
        <title>Genomic Encyclopedia of Type Strains, Phase IV (KMG-V): Genome sequencing to study the core and pangenomes of soil and plant-associated prokaryotes.</title>
        <authorList>
            <person name="Whitman W."/>
        </authorList>
    </citation>
    <scope>NUCLEOTIDE SEQUENCE [LARGE SCALE GENOMIC DNA]</scope>
    <source>
        <strain evidence="8 9">BR 510</strain>
    </source>
</reference>
<keyword evidence="5" id="KW-0521">NADP</keyword>
<proteinExistence type="inferred from homology"/>
<dbReference type="STRING" id="1803665.GCA_001641335_05774"/>
<dbReference type="EMBL" id="VITK01000004">
    <property type="protein sequence ID" value="TWA99603.1"/>
    <property type="molecule type" value="Genomic_DNA"/>
</dbReference>
<evidence type="ECO:0000256" key="1">
    <source>
        <dbReference type="ARBA" id="ARBA00001974"/>
    </source>
</evidence>